<gene>
    <name evidence="3" type="ORF">HKI87_13g74530</name>
</gene>
<dbReference type="Proteomes" id="UP001472866">
    <property type="component" value="Chromosome 13"/>
</dbReference>
<organism evidence="3 4">
    <name type="scientific">Chloropicon roscoffensis</name>
    <dbReference type="NCBI Taxonomy" id="1461544"/>
    <lineage>
        <taxon>Eukaryota</taxon>
        <taxon>Viridiplantae</taxon>
        <taxon>Chlorophyta</taxon>
        <taxon>Chloropicophyceae</taxon>
        <taxon>Chloropicales</taxon>
        <taxon>Chloropicaceae</taxon>
        <taxon>Chloropicon</taxon>
    </lineage>
</organism>
<dbReference type="SUPFAM" id="SSF51197">
    <property type="entry name" value="Clavaminate synthase-like"/>
    <property type="match status" value="1"/>
</dbReference>
<dbReference type="InterPro" id="IPR003347">
    <property type="entry name" value="JmjC_dom"/>
</dbReference>
<dbReference type="Pfam" id="PF13621">
    <property type="entry name" value="Cupin_8"/>
    <property type="match status" value="1"/>
</dbReference>
<evidence type="ECO:0000256" key="1">
    <source>
        <dbReference type="ARBA" id="ARBA00006801"/>
    </source>
</evidence>
<dbReference type="PANTHER" id="PTHR12461">
    <property type="entry name" value="HYPOXIA-INDUCIBLE FACTOR 1 ALPHA INHIBITOR-RELATED"/>
    <property type="match status" value="1"/>
</dbReference>
<dbReference type="InterPro" id="IPR014710">
    <property type="entry name" value="RmlC-like_jellyroll"/>
</dbReference>
<evidence type="ECO:0000259" key="2">
    <source>
        <dbReference type="PROSITE" id="PS51184"/>
    </source>
</evidence>
<dbReference type="SMART" id="SM00558">
    <property type="entry name" value="JmjC"/>
    <property type="match status" value="1"/>
</dbReference>
<evidence type="ECO:0000313" key="3">
    <source>
        <dbReference type="EMBL" id="WZN65891.1"/>
    </source>
</evidence>
<sequence>MESSGSSVVKEALKTLSTDVHDFCGSRVERIDASRLESTFFLRTFVLPSRPVLIENAARREGWKTEGWANKDGAYLSDLAGDELVTVAITPNGLADALTVDDATGVEVFAQPHQRRQKLADFFRDLRQTRESGAAVVPYLSAQNSSLTKELPALLPDVSPDVSWATSAFGAPPDACNIWIGDDRSVTTFHRDHYENIFVVVNGSKTFKLLPPTDTWRLGMREAPAARYDASLRLQREEPERFVRWCGLDPRTLEGLGPGPPPLEVTVRAGEALYLPAMWVHGVAQKCAEDGGPCVAVNFWYDMEFSHRWPFVKLVETLSS</sequence>
<protein>
    <submittedName>
        <fullName evidence="3">Bifunctional peptidase and (3S)-lysyl hydroxylase</fullName>
    </submittedName>
</protein>
<comment type="similarity">
    <text evidence="1">Belongs to the JARID1 histone demethylase family.</text>
</comment>
<dbReference type="PROSITE" id="PS51184">
    <property type="entry name" value="JMJC"/>
    <property type="match status" value="1"/>
</dbReference>
<name>A0AAX4PIG6_9CHLO</name>
<dbReference type="EMBL" id="CP151513">
    <property type="protein sequence ID" value="WZN65891.1"/>
    <property type="molecule type" value="Genomic_DNA"/>
</dbReference>
<dbReference type="PANTHER" id="PTHR12461:SF99">
    <property type="entry name" value="BIFUNCTIONAL PEPTIDASE AND (3S)-LYSYL HYDROXYLASE JMJD7"/>
    <property type="match status" value="1"/>
</dbReference>
<reference evidence="3 4" key="1">
    <citation type="submission" date="2024-03" db="EMBL/GenBank/DDBJ databases">
        <title>Complete genome sequence of the green alga Chloropicon roscoffensis RCC1871.</title>
        <authorList>
            <person name="Lemieux C."/>
            <person name="Pombert J.-F."/>
            <person name="Otis C."/>
            <person name="Turmel M."/>
        </authorList>
    </citation>
    <scope>NUCLEOTIDE SEQUENCE [LARGE SCALE GENOMIC DNA]</scope>
    <source>
        <strain evidence="3 4">RCC1871</strain>
    </source>
</reference>
<dbReference type="AlphaFoldDB" id="A0AAX4PIG6"/>
<keyword evidence="4" id="KW-1185">Reference proteome</keyword>
<dbReference type="InterPro" id="IPR041667">
    <property type="entry name" value="Cupin_8"/>
</dbReference>
<accession>A0AAX4PIG6</accession>
<proteinExistence type="inferred from homology"/>
<evidence type="ECO:0000313" key="4">
    <source>
        <dbReference type="Proteomes" id="UP001472866"/>
    </source>
</evidence>
<dbReference type="Gene3D" id="2.60.120.10">
    <property type="entry name" value="Jelly Rolls"/>
    <property type="match status" value="1"/>
</dbReference>
<feature type="domain" description="JmjC" evidence="2">
    <location>
        <begin position="140"/>
        <end position="316"/>
    </location>
</feature>